<dbReference type="FunFam" id="3.30.160.60:FF:001049">
    <property type="entry name" value="zinc finger protein 319"/>
    <property type="match status" value="1"/>
</dbReference>
<dbReference type="GO" id="GO:0010468">
    <property type="term" value="P:regulation of gene expression"/>
    <property type="evidence" value="ECO:0007669"/>
    <property type="project" value="TreeGrafter"/>
</dbReference>
<reference evidence="16" key="1">
    <citation type="journal article" date="2018" name="PLoS ONE">
        <title>Chinook salmon (Oncorhynchus tshawytscha) genome and transcriptome.</title>
        <authorList>
            <person name="Christensen K.A."/>
            <person name="Leong J.S."/>
            <person name="Sakhrani D."/>
            <person name="Biagi C.A."/>
            <person name="Minkley D.R."/>
            <person name="Withler R.E."/>
            <person name="Rondeau E.B."/>
            <person name="Koop B.F."/>
            <person name="Devlin R.H."/>
        </authorList>
    </citation>
    <scope>NUCLEOTIDE SEQUENCE [LARGE SCALE GENOMIC DNA]</scope>
</reference>
<keyword evidence="7" id="KW-0862">Zinc</keyword>
<feature type="domain" description="C2H2-type" evidence="14">
    <location>
        <begin position="493"/>
        <end position="520"/>
    </location>
</feature>
<evidence type="ECO:0000256" key="11">
    <source>
        <dbReference type="ARBA" id="ARBA00023242"/>
    </source>
</evidence>
<dbReference type="FunFam" id="3.30.160.60:FF:002343">
    <property type="entry name" value="Zinc finger protein 33A"/>
    <property type="match status" value="1"/>
</dbReference>
<gene>
    <name evidence="15" type="primary">LOC112231950</name>
</gene>
<dbReference type="PROSITE" id="PS00028">
    <property type="entry name" value="ZINC_FINGER_C2H2_1"/>
    <property type="match status" value="5"/>
</dbReference>
<comment type="similarity">
    <text evidence="3">Belongs to the krueppel C2H2-type zinc-finger protein family.</text>
</comment>
<evidence type="ECO:0000256" key="6">
    <source>
        <dbReference type="ARBA" id="ARBA00022771"/>
    </source>
</evidence>
<dbReference type="SMART" id="SM00355">
    <property type="entry name" value="ZnF_C2H2"/>
    <property type="match status" value="5"/>
</dbReference>
<evidence type="ECO:0000256" key="7">
    <source>
        <dbReference type="ARBA" id="ARBA00022833"/>
    </source>
</evidence>
<keyword evidence="5" id="KW-0677">Repeat</keyword>
<accession>A0AAZ3R169</accession>
<reference evidence="15" key="3">
    <citation type="submission" date="2025-09" db="UniProtKB">
        <authorList>
            <consortium name="Ensembl"/>
        </authorList>
    </citation>
    <scope>IDENTIFICATION</scope>
</reference>
<keyword evidence="9" id="KW-0238">DNA-binding</keyword>
<dbReference type="GO" id="GO:0003677">
    <property type="term" value="F:DNA binding"/>
    <property type="evidence" value="ECO:0007669"/>
    <property type="project" value="UniProtKB-KW"/>
</dbReference>
<name>A0AAZ3R169_ONCTS</name>
<evidence type="ECO:0000256" key="9">
    <source>
        <dbReference type="ARBA" id="ARBA00023125"/>
    </source>
</evidence>
<feature type="domain" description="C2H2-type" evidence="14">
    <location>
        <begin position="409"/>
        <end position="436"/>
    </location>
</feature>
<dbReference type="Proteomes" id="UP000694402">
    <property type="component" value="Unassembled WGS sequence"/>
</dbReference>
<keyword evidence="10" id="KW-0804">Transcription</keyword>
<evidence type="ECO:0000256" key="1">
    <source>
        <dbReference type="ARBA" id="ARBA00003767"/>
    </source>
</evidence>
<evidence type="ECO:0000259" key="14">
    <source>
        <dbReference type="PROSITE" id="PS50157"/>
    </source>
</evidence>
<keyword evidence="6 12" id="KW-0863">Zinc-finger</keyword>
<dbReference type="InterPro" id="IPR013087">
    <property type="entry name" value="Znf_C2H2_type"/>
</dbReference>
<sequence>MANCIAVHTQIASIMEVLANAAVAEVCKLVDDDYAVFRLEITQSQKENRSLRRKLQLLELKVARDRVLTSRPKILDRYRGMARDLTGGHRSFVKQVGHNTWSDDQPITVDEGSGTSTQHVIVIESADAEAAGPGVKQERSEGEENPRHSRDIQTGAAGKHLVATEDLATTAAPQAWTQRSITEVSGTPKPILKSEMDTEILTVTQRFLHKGSDHRSDPERLGCPPAPGSVYLPVFHQSQINSHGDGDSLDTDGDVPCCSYTTEMDPGNISLGLETQTDLSRGDWNQYTSSVYSEGCLDKKGEVIVVDEVTVKVEGYASPLLNADSHLGDGQSHGRDFLDYRGSLETTVNVATLSPLHTFRDRNPGSTSMAPSASHSHVLSNQLLNSNDRARAQAQGGGATSGNVKEKRFLCMFCNKGFSCFQKVEIHQRVHTGVKPFSCTQCHMRFSVAGNLKRHQRVHTGVKPFSCTHCQMHFAQAGDLKRHERVHTGEKPFSCPQCEKRFSRQHQLKIHLKVHTGERLFACTHCRKSFSERSYLRIHHQKKHSTQ</sequence>
<dbReference type="GO" id="GO:0008270">
    <property type="term" value="F:zinc ion binding"/>
    <property type="evidence" value="ECO:0007669"/>
    <property type="project" value="UniProtKB-KW"/>
</dbReference>
<evidence type="ECO:0000256" key="5">
    <source>
        <dbReference type="ARBA" id="ARBA00022737"/>
    </source>
</evidence>
<dbReference type="Ensembl" id="ENSOTST00005156522.1">
    <property type="protein sequence ID" value="ENSOTSP00005135337.1"/>
    <property type="gene ID" value="ENSOTSG00005059243.1"/>
</dbReference>
<evidence type="ECO:0000313" key="16">
    <source>
        <dbReference type="Proteomes" id="UP000694402"/>
    </source>
</evidence>
<evidence type="ECO:0000256" key="4">
    <source>
        <dbReference type="ARBA" id="ARBA00022723"/>
    </source>
</evidence>
<dbReference type="FunFam" id="3.30.160.60:FF:002274">
    <property type="entry name" value="Zinc finger protein 432"/>
    <property type="match status" value="1"/>
</dbReference>
<keyword evidence="4" id="KW-0479">Metal-binding</keyword>
<keyword evidence="16" id="KW-1185">Reference proteome</keyword>
<dbReference type="PANTHER" id="PTHR16515">
    <property type="entry name" value="PR DOMAIN ZINC FINGER PROTEIN"/>
    <property type="match status" value="1"/>
</dbReference>
<comment type="function">
    <text evidence="1">May be involved in transcriptional regulation.</text>
</comment>
<organism evidence="15 16">
    <name type="scientific">Oncorhynchus tshawytscha</name>
    <name type="common">Chinook salmon</name>
    <name type="synonym">Salmo tshawytscha</name>
    <dbReference type="NCBI Taxonomy" id="74940"/>
    <lineage>
        <taxon>Eukaryota</taxon>
        <taxon>Metazoa</taxon>
        <taxon>Chordata</taxon>
        <taxon>Craniata</taxon>
        <taxon>Vertebrata</taxon>
        <taxon>Euteleostomi</taxon>
        <taxon>Actinopterygii</taxon>
        <taxon>Neopterygii</taxon>
        <taxon>Teleostei</taxon>
        <taxon>Protacanthopterygii</taxon>
        <taxon>Salmoniformes</taxon>
        <taxon>Salmonidae</taxon>
        <taxon>Salmoninae</taxon>
        <taxon>Oncorhynchus</taxon>
    </lineage>
</organism>
<feature type="domain" description="C2H2-type" evidence="14">
    <location>
        <begin position="437"/>
        <end position="464"/>
    </location>
</feature>
<evidence type="ECO:0000313" key="15">
    <source>
        <dbReference type="Ensembl" id="ENSOTSP00005135337.1"/>
    </source>
</evidence>
<keyword evidence="8" id="KW-0805">Transcription regulation</keyword>
<dbReference type="PROSITE" id="PS50157">
    <property type="entry name" value="ZINC_FINGER_C2H2_2"/>
    <property type="match status" value="5"/>
</dbReference>
<comment type="subcellular location">
    <subcellularLocation>
        <location evidence="2">Nucleus</location>
    </subcellularLocation>
</comment>
<feature type="region of interest" description="Disordered" evidence="13">
    <location>
        <begin position="128"/>
        <end position="155"/>
    </location>
</feature>
<evidence type="ECO:0000256" key="10">
    <source>
        <dbReference type="ARBA" id="ARBA00023163"/>
    </source>
</evidence>
<protein>
    <recommendedName>
        <fullName evidence="14">C2H2-type domain-containing protein</fullName>
    </recommendedName>
</protein>
<evidence type="ECO:0000256" key="8">
    <source>
        <dbReference type="ARBA" id="ARBA00023015"/>
    </source>
</evidence>
<proteinExistence type="inferred from homology"/>
<dbReference type="GeneTree" id="ENSGT01140000283369"/>
<reference evidence="15" key="2">
    <citation type="submission" date="2025-08" db="UniProtKB">
        <authorList>
            <consortium name="Ensembl"/>
        </authorList>
    </citation>
    <scope>IDENTIFICATION</scope>
</reference>
<dbReference type="GO" id="GO:0005634">
    <property type="term" value="C:nucleus"/>
    <property type="evidence" value="ECO:0007669"/>
    <property type="project" value="UniProtKB-SubCell"/>
</dbReference>
<dbReference type="InterPro" id="IPR050331">
    <property type="entry name" value="Zinc_finger"/>
</dbReference>
<dbReference type="SUPFAM" id="SSF57667">
    <property type="entry name" value="beta-beta-alpha zinc fingers"/>
    <property type="match status" value="3"/>
</dbReference>
<keyword evidence="11" id="KW-0539">Nucleus</keyword>
<dbReference type="PANTHER" id="PTHR16515:SF49">
    <property type="entry name" value="GASTRULA ZINC FINGER PROTEIN XLCGF49.1-LIKE-RELATED"/>
    <property type="match status" value="1"/>
</dbReference>
<dbReference type="InterPro" id="IPR036236">
    <property type="entry name" value="Znf_C2H2_sf"/>
</dbReference>
<evidence type="ECO:0000256" key="2">
    <source>
        <dbReference type="ARBA" id="ARBA00004123"/>
    </source>
</evidence>
<feature type="compositionally biased region" description="Basic and acidic residues" evidence="13">
    <location>
        <begin position="136"/>
        <end position="151"/>
    </location>
</feature>
<dbReference type="Gene3D" id="3.30.160.60">
    <property type="entry name" value="Classic Zinc Finger"/>
    <property type="match status" value="5"/>
</dbReference>
<dbReference type="Pfam" id="PF00096">
    <property type="entry name" value="zf-C2H2"/>
    <property type="match status" value="3"/>
</dbReference>
<dbReference type="FunFam" id="3.30.160.60:FF:001485">
    <property type="entry name" value="Krueppel-related zinc finger protein"/>
    <property type="match status" value="1"/>
</dbReference>
<evidence type="ECO:0000256" key="13">
    <source>
        <dbReference type="SAM" id="MobiDB-lite"/>
    </source>
</evidence>
<feature type="domain" description="C2H2-type" evidence="14">
    <location>
        <begin position="465"/>
        <end position="492"/>
    </location>
</feature>
<evidence type="ECO:0000256" key="3">
    <source>
        <dbReference type="ARBA" id="ARBA00006991"/>
    </source>
</evidence>
<evidence type="ECO:0000256" key="12">
    <source>
        <dbReference type="PROSITE-ProRule" id="PRU00042"/>
    </source>
</evidence>
<dbReference type="AlphaFoldDB" id="A0AAZ3R169"/>
<feature type="domain" description="C2H2-type" evidence="14">
    <location>
        <begin position="521"/>
        <end position="547"/>
    </location>
</feature>